<reference evidence="3" key="1">
    <citation type="submission" date="2017-02" db="EMBL/GenBank/DDBJ databases">
        <authorList>
            <person name="Varghese N."/>
            <person name="Submissions S."/>
        </authorList>
    </citation>
    <scope>NUCLEOTIDE SEQUENCE [LARGE SCALE GENOMIC DNA]</scope>
    <source>
        <strain evidence="3">ATCC 35199</strain>
    </source>
</reference>
<evidence type="ECO:0000313" key="3">
    <source>
        <dbReference type="Proteomes" id="UP000243406"/>
    </source>
</evidence>
<gene>
    <name evidence="2" type="ORF">SAMN02745120_0270</name>
</gene>
<dbReference type="Pfam" id="PF02082">
    <property type="entry name" value="Rrf2"/>
    <property type="match status" value="1"/>
</dbReference>
<dbReference type="PROSITE" id="PS01332">
    <property type="entry name" value="HTH_RRF2_1"/>
    <property type="match status" value="1"/>
</dbReference>
<dbReference type="InterPro" id="IPR036390">
    <property type="entry name" value="WH_DNA-bd_sf"/>
</dbReference>
<dbReference type="PROSITE" id="PS51197">
    <property type="entry name" value="HTH_RRF2_2"/>
    <property type="match status" value="1"/>
</dbReference>
<dbReference type="InterPro" id="IPR036388">
    <property type="entry name" value="WH-like_DNA-bd_sf"/>
</dbReference>
<dbReference type="Proteomes" id="UP000243406">
    <property type="component" value="Unassembled WGS sequence"/>
</dbReference>
<dbReference type="RefSeq" id="WP_013361708.1">
    <property type="nucleotide sequence ID" value="NZ_CP154629.1"/>
</dbReference>
<proteinExistence type="predicted"/>
<keyword evidence="3" id="KW-1185">Reference proteome</keyword>
<dbReference type="NCBIfam" id="TIGR00738">
    <property type="entry name" value="rrf2_super"/>
    <property type="match status" value="1"/>
</dbReference>
<dbReference type="SUPFAM" id="SSF46785">
    <property type="entry name" value="Winged helix' DNA-binding domain"/>
    <property type="match status" value="1"/>
</dbReference>
<dbReference type="OrthoDB" id="9808360at2"/>
<dbReference type="GO" id="GO:0003677">
    <property type="term" value="F:DNA binding"/>
    <property type="evidence" value="ECO:0007669"/>
    <property type="project" value="UniProtKB-KW"/>
</dbReference>
<dbReference type="AlphaFoldDB" id="A0A1T4ZRR2"/>
<protein>
    <submittedName>
        <fullName evidence="2">Transcriptional regulator, BadM/Rrf2 family</fullName>
    </submittedName>
</protein>
<dbReference type="InterPro" id="IPR000944">
    <property type="entry name" value="Tscrpt_reg_Rrf2"/>
</dbReference>
<keyword evidence="1" id="KW-0238">DNA-binding</keyword>
<organism evidence="2 3">
    <name type="scientific">Acetoanaerobium noterae</name>
    <dbReference type="NCBI Taxonomy" id="745369"/>
    <lineage>
        <taxon>Bacteria</taxon>
        <taxon>Bacillati</taxon>
        <taxon>Bacillota</taxon>
        <taxon>Clostridia</taxon>
        <taxon>Peptostreptococcales</taxon>
        <taxon>Filifactoraceae</taxon>
        <taxon>Acetoanaerobium</taxon>
    </lineage>
</organism>
<name>A0A1T4ZRR2_9FIRM</name>
<accession>A0A1T4ZRR2</accession>
<sequence length="148" mass="16494">MKLSTKGRYGLKAIFELALKEEENLPLSLKYIADKNGLSEQYLEQIFAILKKSGLVKSVRGAQGGYYLSKPSSQITVGQVLRALEGPMAPSDCVLEEDADCENSDFCVTKVVWQRIKDSVDSVIDSVTLKDMVLDHKLKSSKNNFKEM</sequence>
<dbReference type="PANTHER" id="PTHR33221">
    <property type="entry name" value="WINGED HELIX-TURN-HELIX TRANSCRIPTIONAL REGULATOR, RRF2 FAMILY"/>
    <property type="match status" value="1"/>
</dbReference>
<evidence type="ECO:0000256" key="1">
    <source>
        <dbReference type="ARBA" id="ARBA00023125"/>
    </source>
</evidence>
<evidence type="ECO:0000313" key="2">
    <source>
        <dbReference type="EMBL" id="SKB25249.1"/>
    </source>
</evidence>
<dbReference type="GO" id="GO:0003700">
    <property type="term" value="F:DNA-binding transcription factor activity"/>
    <property type="evidence" value="ECO:0007669"/>
    <property type="project" value="TreeGrafter"/>
</dbReference>
<dbReference type="InterPro" id="IPR030489">
    <property type="entry name" value="TR_Rrf2-type_CS"/>
</dbReference>
<dbReference type="PANTHER" id="PTHR33221:SF5">
    <property type="entry name" value="HTH-TYPE TRANSCRIPTIONAL REGULATOR ISCR"/>
    <property type="match status" value="1"/>
</dbReference>
<dbReference type="GO" id="GO:0005829">
    <property type="term" value="C:cytosol"/>
    <property type="evidence" value="ECO:0007669"/>
    <property type="project" value="TreeGrafter"/>
</dbReference>
<dbReference type="Gene3D" id="1.10.10.10">
    <property type="entry name" value="Winged helix-like DNA-binding domain superfamily/Winged helix DNA-binding domain"/>
    <property type="match status" value="1"/>
</dbReference>
<dbReference type="EMBL" id="FUYN01000001">
    <property type="protein sequence ID" value="SKB25249.1"/>
    <property type="molecule type" value="Genomic_DNA"/>
</dbReference>